<dbReference type="RefSeq" id="WP_059253353.1">
    <property type="nucleotide sequence ID" value="NZ_BAAAOQ010000009.1"/>
</dbReference>
<evidence type="ECO:0000259" key="2">
    <source>
        <dbReference type="Pfam" id="PF10137"/>
    </source>
</evidence>
<dbReference type="EMBL" id="BAAAOQ010000009">
    <property type="protein sequence ID" value="GAA2196615.1"/>
    <property type="molecule type" value="Genomic_DNA"/>
</dbReference>
<evidence type="ECO:0000313" key="4">
    <source>
        <dbReference type="Proteomes" id="UP001501391"/>
    </source>
</evidence>
<dbReference type="Pfam" id="PF10137">
    <property type="entry name" value="CAP12-PCTIR_TIR"/>
    <property type="match status" value="1"/>
</dbReference>
<dbReference type="Proteomes" id="UP001501391">
    <property type="component" value="Unassembled WGS sequence"/>
</dbReference>
<gene>
    <name evidence="3" type="ORF">GCM10009787_31670</name>
</gene>
<keyword evidence="4" id="KW-1185">Reference proteome</keyword>
<protein>
    <submittedName>
        <fullName evidence="3">Nucleotide-binding protein</fullName>
    </submittedName>
</protein>
<feature type="compositionally biased region" description="Basic and acidic residues" evidence="1">
    <location>
        <begin position="51"/>
        <end position="66"/>
    </location>
</feature>
<name>A0ABN3BJ42_9ACTN</name>
<sequence length="250" mass="27534">MTHTPTGGNSSDYGSRNDFGSNNSFVTGDHNTTNSGTQNYYGTVPAPAGGAHRDRDRDRPGPAADRRRNVFVVHGRDEEVRVKMFDLLRLLDLRPLEWEDLVRATGKTAPFLGEVVAKAPEQAQAALVLLTPDDVVQLHPDLRGAAEPPYETEPTGQPRPNVLIELGMVLMAYPERTLMVEVGGLRPIADIAGRNVIKFDGSESALRKIAQRLRLAGCTVDDTRSDWLQTWPYRHLSAYGRTGRGVPPVR</sequence>
<feature type="compositionally biased region" description="Polar residues" evidence="1">
    <location>
        <begin position="1"/>
        <end position="41"/>
    </location>
</feature>
<evidence type="ECO:0000313" key="3">
    <source>
        <dbReference type="EMBL" id="GAA2196615.1"/>
    </source>
</evidence>
<feature type="domain" description="CD-NTase-associated protein 12/Pycsar effector protein TIR" evidence="2">
    <location>
        <begin position="69"/>
        <end position="200"/>
    </location>
</feature>
<organism evidence="3 4">
    <name type="scientific">Streptomyces bangladeshensis</name>
    <dbReference type="NCBI Taxonomy" id="295352"/>
    <lineage>
        <taxon>Bacteria</taxon>
        <taxon>Bacillati</taxon>
        <taxon>Actinomycetota</taxon>
        <taxon>Actinomycetes</taxon>
        <taxon>Kitasatosporales</taxon>
        <taxon>Streptomycetaceae</taxon>
        <taxon>Streptomyces</taxon>
    </lineage>
</organism>
<comment type="caution">
    <text evidence="3">The sequence shown here is derived from an EMBL/GenBank/DDBJ whole genome shotgun (WGS) entry which is preliminary data.</text>
</comment>
<dbReference type="InterPro" id="IPR019302">
    <property type="entry name" value="CAP12/PCTIR_TIR_dom"/>
</dbReference>
<evidence type="ECO:0000256" key="1">
    <source>
        <dbReference type="SAM" id="MobiDB-lite"/>
    </source>
</evidence>
<reference evidence="3 4" key="1">
    <citation type="journal article" date="2019" name="Int. J. Syst. Evol. Microbiol.">
        <title>The Global Catalogue of Microorganisms (GCM) 10K type strain sequencing project: providing services to taxonomists for standard genome sequencing and annotation.</title>
        <authorList>
            <consortium name="The Broad Institute Genomics Platform"/>
            <consortium name="The Broad Institute Genome Sequencing Center for Infectious Disease"/>
            <person name="Wu L."/>
            <person name="Ma J."/>
        </authorList>
    </citation>
    <scope>NUCLEOTIDE SEQUENCE [LARGE SCALE GENOMIC DNA]</scope>
    <source>
        <strain evidence="3 4">JCM 14924</strain>
    </source>
</reference>
<proteinExistence type="predicted"/>
<feature type="region of interest" description="Disordered" evidence="1">
    <location>
        <begin position="1"/>
        <end position="66"/>
    </location>
</feature>
<accession>A0ABN3BJ42</accession>